<protein>
    <recommendedName>
        <fullName evidence="3">Reverse transcriptase domain-containing protein</fullName>
    </recommendedName>
</protein>
<dbReference type="Proteomes" id="UP000596742">
    <property type="component" value="Unassembled WGS sequence"/>
</dbReference>
<reference evidence="1" key="1">
    <citation type="submission" date="2018-11" db="EMBL/GenBank/DDBJ databases">
        <authorList>
            <person name="Alioto T."/>
            <person name="Alioto T."/>
        </authorList>
    </citation>
    <scope>NUCLEOTIDE SEQUENCE</scope>
</reference>
<evidence type="ECO:0008006" key="3">
    <source>
        <dbReference type="Google" id="ProtNLM"/>
    </source>
</evidence>
<name>A0A8B6GXZ0_MYTGA</name>
<dbReference type="InterPro" id="IPR052055">
    <property type="entry name" value="Hepadnavirus_pol/RT"/>
</dbReference>
<dbReference type="SUPFAM" id="SSF56672">
    <property type="entry name" value="DNA/RNA polymerases"/>
    <property type="match status" value="1"/>
</dbReference>
<dbReference type="AlphaFoldDB" id="A0A8B6GXZ0"/>
<keyword evidence="2" id="KW-1185">Reference proteome</keyword>
<organism evidence="1 2">
    <name type="scientific">Mytilus galloprovincialis</name>
    <name type="common">Mediterranean mussel</name>
    <dbReference type="NCBI Taxonomy" id="29158"/>
    <lineage>
        <taxon>Eukaryota</taxon>
        <taxon>Metazoa</taxon>
        <taxon>Spiralia</taxon>
        <taxon>Lophotrochozoa</taxon>
        <taxon>Mollusca</taxon>
        <taxon>Bivalvia</taxon>
        <taxon>Autobranchia</taxon>
        <taxon>Pteriomorphia</taxon>
        <taxon>Mytilida</taxon>
        <taxon>Mytiloidea</taxon>
        <taxon>Mytilidae</taxon>
        <taxon>Mytilinae</taxon>
        <taxon>Mytilus</taxon>
    </lineage>
</organism>
<evidence type="ECO:0000313" key="1">
    <source>
        <dbReference type="EMBL" id="VDI70974.1"/>
    </source>
</evidence>
<dbReference type="EMBL" id="UYJE01009186">
    <property type="protein sequence ID" value="VDI70974.1"/>
    <property type="molecule type" value="Genomic_DNA"/>
</dbReference>
<comment type="caution">
    <text evidence="1">The sequence shown here is derived from an EMBL/GenBank/DDBJ whole genome shotgun (WGS) entry which is preliminary data.</text>
</comment>
<dbReference type="OrthoDB" id="10058284at2759"/>
<dbReference type="PANTHER" id="PTHR33050:SF8">
    <property type="entry name" value="REVERSE TRANSCRIPTASE DOMAIN-CONTAINING PROTEIN"/>
    <property type="match status" value="1"/>
</dbReference>
<evidence type="ECO:0000313" key="2">
    <source>
        <dbReference type="Proteomes" id="UP000596742"/>
    </source>
</evidence>
<dbReference type="PANTHER" id="PTHR33050">
    <property type="entry name" value="REVERSE TRANSCRIPTASE DOMAIN-CONTAINING PROTEIN"/>
    <property type="match status" value="1"/>
</dbReference>
<sequence length="433" mass="49868">MECRNNLSARSQKDTVADLINKELLNGFVYGPFEKLPFDDYRVSPLGVAEGKYSFKKRLILDLSAPHNDTNVSINDLIDKYLCSMTYVKIDDAIRLITNYGKGTKLSEHNYKVKHILHLLDDFLTVDPPEFDAERTMALMTMIFNRLNVPLAANKTMGPLTCIEYLGIVLDTDKLEARLPANKVERICKFIISIIQKSTCTKRELLQLLGHLNFASRVIVPGRSFVSYLIKLSTKVKELHFYVNLRKESRVDLEFWLRFLHNWNGINMFYDCNYTSNFDMQLYTDASSTIGYGGYYQGKWFCSTWPKELPSLNDKSLSMAFLELYPIVVAALLWGKEWKCKKILFLCDNEATVAIVKKGRSKCIEIMKLMRQLTWCACVNNFQVTAKHIEGRKNNISDALSRLQMEKFHRLAPHAEKLPHNCPSVYEVMCGVE</sequence>
<dbReference type="InterPro" id="IPR043502">
    <property type="entry name" value="DNA/RNA_pol_sf"/>
</dbReference>
<dbReference type="CDD" id="cd09275">
    <property type="entry name" value="RNase_HI_RT_DIRS1"/>
    <property type="match status" value="1"/>
</dbReference>
<accession>A0A8B6GXZ0</accession>
<gene>
    <name evidence="1" type="ORF">MGAL_10B024154</name>
</gene>
<proteinExistence type="predicted"/>